<evidence type="ECO:0000313" key="1">
    <source>
        <dbReference type="EMBL" id="DAD86028.1"/>
    </source>
</evidence>
<dbReference type="EMBL" id="BK014992">
    <property type="protein sequence ID" value="DAD86028.1"/>
    <property type="molecule type" value="Genomic_DNA"/>
</dbReference>
<name>A0A8S5MUZ6_9CAUD</name>
<accession>A0A8S5MUZ6</accession>
<organism evidence="1">
    <name type="scientific">Myoviridae sp. ctv1i11</name>
    <dbReference type="NCBI Taxonomy" id="2826709"/>
    <lineage>
        <taxon>Viruses</taxon>
        <taxon>Duplodnaviria</taxon>
        <taxon>Heunggongvirae</taxon>
        <taxon>Uroviricota</taxon>
        <taxon>Caudoviricetes</taxon>
    </lineage>
</organism>
<reference evidence="1" key="1">
    <citation type="journal article" date="2021" name="Proc. Natl. Acad. Sci. U.S.A.">
        <title>A Catalog of Tens of Thousands of Viruses from Human Metagenomes Reveals Hidden Associations with Chronic Diseases.</title>
        <authorList>
            <person name="Tisza M.J."/>
            <person name="Buck C.B."/>
        </authorList>
    </citation>
    <scope>NUCLEOTIDE SEQUENCE</scope>
    <source>
        <strain evidence="1">Ctv1i11</strain>
    </source>
</reference>
<sequence length="107" mass="12108">MVEQDITLYAGQDFSMTYVVPPGSDMDLSEYEAVCKIRKRPYDDMKLELTPVVQSKQVGFFISGKDSAKAQLKGGDYLYDAFIYNDQKWLKIGQGTVTIVPDISMHK</sequence>
<protein>
    <submittedName>
        <fullName evidence="1">Uncharacterized protein</fullName>
    </submittedName>
</protein>
<proteinExistence type="predicted"/>